<protein>
    <submittedName>
        <fullName evidence="12">PD-(D/E)XK nuclease superfamily</fullName>
    </submittedName>
</protein>
<evidence type="ECO:0000256" key="1">
    <source>
        <dbReference type="ARBA" id="ARBA00022722"/>
    </source>
</evidence>
<dbReference type="GO" id="GO:0003677">
    <property type="term" value="F:DNA binding"/>
    <property type="evidence" value="ECO:0007669"/>
    <property type="project" value="InterPro"/>
</dbReference>
<keyword evidence="13" id="KW-1185">Reference proteome</keyword>
<dbReference type="InterPro" id="IPR027417">
    <property type="entry name" value="P-loop_NTPase"/>
</dbReference>
<dbReference type="Proteomes" id="UP000287470">
    <property type="component" value="Unassembled WGS sequence"/>
</dbReference>
<keyword evidence="3" id="KW-0227">DNA damage</keyword>
<dbReference type="GO" id="GO:0005829">
    <property type="term" value="C:cytosol"/>
    <property type="evidence" value="ECO:0007669"/>
    <property type="project" value="TreeGrafter"/>
</dbReference>
<comment type="caution">
    <text evidence="12">The sequence shown here is derived from an EMBL/GenBank/DDBJ whole genome shotgun (WGS) entry which is preliminary data.</text>
</comment>
<evidence type="ECO:0000256" key="9">
    <source>
        <dbReference type="PROSITE-ProRule" id="PRU00560"/>
    </source>
</evidence>
<organism evidence="12 13">
    <name type="scientific">Bifidobacterium samirii</name>
    <dbReference type="NCBI Taxonomy" id="2306974"/>
    <lineage>
        <taxon>Bacteria</taxon>
        <taxon>Bacillati</taxon>
        <taxon>Actinomycetota</taxon>
        <taxon>Actinomycetes</taxon>
        <taxon>Bifidobacteriales</taxon>
        <taxon>Bifidobacteriaceae</taxon>
        <taxon>Bifidobacterium</taxon>
    </lineage>
</organism>
<dbReference type="PANTHER" id="PTHR11070">
    <property type="entry name" value="UVRD / RECB / PCRA DNA HELICASE FAMILY MEMBER"/>
    <property type="match status" value="1"/>
</dbReference>
<keyword evidence="7 9" id="KW-0067">ATP-binding</keyword>
<dbReference type="GO" id="GO:0000725">
    <property type="term" value="P:recombinational repair"/>
    <property type="evidence" value="ECO:0007669"/>
    <property type="project" value="TreeGrafter"/>
</dbReference>
<dbReference type="Gene3D" id="3.90.320.10">
    <property type="match status" value="1"/>
</dbReference>
<accession>A0A430FVU1</accession>
<evidence type="ECO:0000259" key="11">
    <source>
        <dbReference type="PROSITE" id="PS51198"/>
    </source>
</evidence>
<feature type="region of interest" description="Disordered" evidence="10">
    <location>
        <begin position="900"/>
        <end position="920"/>
    </location>
</feature>
<dbReference type="PROSITE" id="PS51198">
    <property type="entry name" value="UVRD_HELICASE_ATP_BIND"/>
    <property type="match status" value="1"/>
</dbReference>
<evidence type="ECO:0000256" key="10">
    <source>
        <dbReference type="SAM" id="MobiDB-lite"/>
    </source>
</evidence>
<dbReference type="Gene3D" id="3.40.50.300">
    <property type="entry name" value="P-loop containing nucleotide triphosphate hydrolases"/>
    <property type="match status" value="2"/>
</dbReference>
<dbReference type="InterPro" id="IPR014016">
    <property type="entry name" value="UvrD-like_ATP-bd"/>
</dbReference>
<dbReference type="InterPro" id="IPR038726">
    <property type="entry name" value="PDDEXK_AddAB-type"/>
</dbReference>
<dbReference type="GO" id="GO:0043138">
    <property type="term" value="F:3'-5' DNA helicase activity"/>
    <property type="evidence" value="ECO:0007669"/>
    <property type="project" value="TreeGrafter"/>
</dbReference>
<dbReference type="InterPro" id="IPR013986">
    <property type="entry name" value="DExx_box_DNA_helicase_dom_sf"/>
</dbReference>
<sequence length="1409" mass="151254">MLPGDGRNLPDPETGVSLECMTGHIEDGRAAAPGQAEGTGLPVAGARGGGRADTLLVVGGPGAGKTTFALGELIRGLRESGDHGAVMAVSGRQSADRLADRVIREIGPMSQARPVTTLSAIAFRLITALRERDGSTPPKLLNGAEQDALLRQVTAVHVGHVRAGDPCPTCALLREYFSTDDWQSVVAADGGDDRIRGVNESFVMQLRDMLARMDELGAGEAKEGTILAALSHWSPRVERLHVQWRLAFALRREYAQRVKSAYPNEYRLDTSRLLVEGTDAAYGLDAAALPRLVVVDDFQDLTLAGLAFLTALHERGVRLVLAGNPDESVQSFRGSYPEYLFDQARVRLGAETVRLDGAGSDTGDADKEYGYRDVVASRISLSIAAPGDDDTARPRRAGKLPALPGSYPIRRLDDDDPAMRRGGVDTMLYRSDAEELDDVTWRIKRAHLADGVAWNDMALIAHDNDTVRRFGDRLRRDGVPVRYSSVTRALRDEPFVQGLFALLELARLRQKGMGGVSDMAMGLSGLAAFVRSRAVAFLTSPLIDVGGDRDHAGRPVRLSTVESAMSSLGALADVVRLREDSADGPSDDDGRRSVAEADSSEGPLTQLVRSWEVLRDRLAAACDGGAATGLTTDDSLVDPGSADDVPFGGAALYLMLAFGDADEADDVLASIQSVCGRDPHAEAFARMWNLTSRLASALSSLPSDEAQYALWAAWDECGVASRWQREALENTDAGRAANDRLDTAMRLFAYAAGSAQTHDIEGFMAQIRSMRIEADSLAKTAPIDQAVTLTTPAGAAGERWPLVWMPAVQQGVWPNLAARNTMFGGEDLADVMLTGALSDEAAPGDPQLEAVLASEQKSLLVAVTRATRHLSVSAAYSDDLTPSDFLYAYLPERFDRAAHADPERRGYTEPGMTDRFHGLDATPRGLVTAARVTMAATGSTPADAHDAADALHLLADHGVAAADRATWPFMGTADDAAAQPAQPAPSVQRTASDGKDDRPSPSDGDQTTRPTVTLSPSGVDGIWACPVCWLMEHRFTGPTVSGLSASFGTLIHAVAQQASEEGLDLPGAMGDVGDDEARIEAITDRMSAIYRELRGGNDPSDPKRHYETMLQDATARERLRNIASYFVTSNGPDYPTGNTKHFRVGTLESAECERDIDAMFGLDDIVAAYNAMDGVPPVTRGELTAIMGMLVGGWPEGMDEGILVRLNGRMDRLEHRHTADGGETIRLIDYKTGSMPGTKQIVNDLQLVCYQMALAFPGGRRSAPGPQCPVPVAQSALFHVSAKGAPADSFGAEGLHQPPLFVDGHLNDTAYRPRFHYPKPEALLDVPDLPAQAPQGVGEDTWRGLLELRGTQAVWALTMVSRVFYAAAACRSTRFAARPQPYHVRKCRRKDVCPACAGQVDTVFETRQA</sequence>
<dbReference type="GO" id="GO:0033202">
    <property type="term" value="C:DNA helicase complex"/>
    <property type="evidence" value="ECO:0007669"/>
    <property type="project" value="TreeGrafter"/>
</dbReference>
<evidence type="ECO:0000256" key="6">
    <source>
        <dbReference type="ARBA" id="ARBA00022839"/>
    </source>
</evidence>
<feature type="compositionally biased region" description="Basic and acidic residues" evidence="10">
    <location>
        <begin position="900"/>
        <end position="918"/>
    </location>
</feature>
<reference evidence="12 13" key="1">
    <citation type="submission" date="2018-09" db="EMBL/GenBank/DDBJ databases">
        <title>Characterization of the phylogenetic diversity of five novel species belonging to the genus Bifidobacterium.</title>
        <authorList>
            <person name="Lugli G.A."/>
            <person name="Duranti S."/>
            <person name="Milani C."/>
        </authorList>
    </citation>
    <scope>NUCLEOTIDE SEQUENCE [LARGE SCALE GENOMIC DNA]</scope>
    <source>
        <strain evidence="12 13">2033B</strain>
    </source>
</reference>
<evidence type="ECO:0000313" key="13">
    <source>
        <dbReference type="Proteomes" id="UP000287470"/>
    </source>
</evidence>
<dbReference type="EMBL" id="QXGK01000003">
    <property type="protein sequence ID" value="RSX58101.1"/>
    <property type="molecule type" value="Genomic_DNA"/>
</dbReference>
<feature type="region of interest" description="Disordered" evidence="10">
    <location>
        <begin position="976"/>
        <end position="1016"/>
    </location>
</feature>
<keyword evidence="1" id="KW-0540">Nuclease</keyword>
<gene>
    <name evidence="12" type="ORF">D2E24_0461</name>
</gene>
<evidence type="ECO:0000256" key="3">
    <source>
        <dbReference type="ARBA" id="ARBA00022763"/>
    </source>
</evidence>
<dbReference type="Pfam" id="PF12705">
    <property type="entry name" value="PDDEXK_1"/>
    <property type="match status" value="1"/>
</dbReference>
<feature type="binding site" evidence="9">
    <location>
        <begin position="59"/>
        <end position="66"/>
    </location>
    <ligand>
        <name>ATP</name>
        <dbReference type="ChEBI" id="CHEBI:30616"/>
    </ligand>
</feature>
<keyword evidence="8" id="KW-0234">DNA repair</keyword>
<evidence type="ECO:0000256" key="5">
    <source>
        <dbReference type="ARBA" id="ARBA00022806"/>
    </source>
</evidence>
<feature type="compositionally biased region" description="Polar residues" evidence="10">
    <location>
        <begin position="1003"/>
        <end position="1016"/>
    </location>
</feature>
<evidence type="ECO:0000256" key="2">
    <source>
        <dbReference type="ARBA" id="ARBA00022741"/>
    </source>
</evidence>
<keyword evidence="5 9" id="KW-0347">Helicase</keyword>
<feature type="region of interest" description="Disordered" evidence="10">
    <location>
        <begin position="580"/>
        <end position="601"/>
    </location>
</feature>
<name>A0A430FVU1_9BIFI</name>
<keyword evidence="2 9" id="KW-0547">Nucleotide-binding</keyword>
<feature type="domain" description="UvrD-like helicase ATP-binding" evidence="11">
    <location>
        <begin position="38"/>
        <end position="362"/>
    </location>
</feature>
<dbReference type="Pfam" id="PF00580">
    <property type="entry name" value="UvrD-helicase"/>
    <property type="match status" value="1"/>
</dbReference>
<evidence type="ECO:0000256" key="4">
    <source>
        <dbReference type="ARBA" id="ARBA00022801"/>
    </source>
</evidence>
<keyword evidence="4 9" id="KW-0378">Hydrolase</keyword>
<proteinExistence type="predicted"/>
<dbReference type="Gene3D" id="1.10.10.160">
    <property type="match status" value="1"/>
</dbReference>
<dbReference type="GO" id="GO:0005524">
    <property type="term" value="F:ATP binding"/>
    <property type="evidence" value="ECO:0007669"/>
    <property type="project" value="UniProtKB-UniRule"/>
</dbReference>
<evidence type="ECO:0000256" key="7">
    <source>
        <dbReference type="ARBA" id="ARBA00022840"/>
    </source>
</evidence>
<dbReference type="InterPro" id="IPR011604">
    <property type="entry name" value="PDDEXK-like_dom_sf"/>
</dbReference>
<evidence type="ECO:0000256" key="8">
    <source>
        <dbReference type="ARBA" id="ARBA00023204"/>
    </source>
</evidence>
<dbReference type="SUPFAM" id="SSF52540">
    <property type="entry name" value="P-loop containing nucleoside triphosphate hydrolases"/>
    <property type="match status" value="1"/>
</dbReference>
<dbReference type="InterPro" id="IPR000212">
    <property type="entry name" value="DNA_helicase_UvrD/REP"/>
</dbReference>
<evidence type="ECO:0000313" key="12">
    <source>
        <dbReference type="EMBL" id="RSX58101.1"/>
    </source>
</evidence>
<keyword evidence="6" id="KW-0269">Exonuclease</keyword>
<dbReference type="GO" id="GO:0004527">
    <property type="term" value="F:exonuclease activity"/>
    <property type="evidence" value="ECO:0007669"/>
    <property type="project" value="UniProtKB-KW"/>
</dbReference>
<dbReference type="PANTHER" id="PTHR11070:SF59">
    <property type="entry name" value="DNA 3'-5' HELICASE"/>
    <property type="match status" value="1"/>
</dbReference>
<feature type="compositionally biased region" description="Low complexity" evidence="10">
    <location>
        <begin position="976"/>
        <end position="985"/>
    </location>
</feature>